<proteinExistence type="predicted"/>
<gene>
    <name evidence="1" type="ORF">SAMN04488528_103923</name>
</gene>
<evidence type="ECO:0000313" key="1">
    <source>
        <dbReference type="EMBL" id="SFB38624.1"/>
    </source>
</evidence>
<evidence type="ECO:0000313" key="2">
    <source>
        <dbReference type="Proteomes" id="UP000198619"/>
    </source>
</evidence>
<sequence length="230" mass="27786">MRKKDLKKLKKVLKKIEENVDDEDEVTSAIKQRLKRIVKEVKSCVIYTKGYEYLPVQQFRILMEKIVNVVNLRDYGDEYLEYLNNLKEYEEIKEKRAYLSREKFDSTSLKDKDTFFKIRIKNMKTNINDIENYKYKKFKYKIGYLCNDSSRVIHDDNCTYNTRVDGVTLKEIEEIVLFFVSNIFYYFCKNNKRKKYLRNIHKASKRSLMTNRSIKKKKLKILKKELRGAA</sequence>
<dbReference type="AlphaFoldDB" id="A0A1I1AKT8"/>
<dbReference type="RefSeq" id="WP_090042795.1">
    <property type="nucleotide sequence ID" value="NZ_FOKI01000039.1"/>
</dbReference>
<protein>
    <submittedName>
        <fullName evidence="1">Uncharacterized protein</fullName>
    </submittedName>
</protein>
<dbReference type="OrthoDB" id="3035080at2"/>
<dbReference type="EMBL" id="FOKI01000039">
    <property type="protein sequence ID" value="SFB38624.1"/>
    <property type="molecule type" value="Genomic_DNA"/>
</dbReference>
<dbReference type="Proteomes" id="UP000198619">
    <property type="component" value="Unassembled WGS sequence"/>
</dbReference>
<name>A0A1I1AKT8_9CLOT</name>
<accession>A0A1I1AKT8</accession>
<reference evidence="1 2" key="1">
    <citation type="submission" date="2016-10" db="EMBL/GenBank/DDBJ databases">
        <authorList>
            <person name="de Groot N.N."/>
        </authorList>
    </citation>
    <scope>NUCLEOTIDE SEQUENCE [LARGE SCALE GENOMIC DNA]</scope>
    <source>
        <strain evidence="1 2">DSM 12271</strain>
    </source>
</reference>
<organism evidence="1 2">
    <name type="scientific">Clostridium frigidicarnis</name>
    <dbReference type="NCBI Taxonomy" id="84698"/>
    <lineage>
        <taxon>Bacteria</taxon>
        <taxon>Bacillati</taxon>
        <taxon>Bacillota</taxon>
        <taxon>Clostridia</taxon>
        <taxon>Eubacteriales</taxon>
        <taxon>Clostridiaceae</taxon>
        <taxon>Clostridium</taxon>
    </lineage>
</organism>
<keyword evidence="2" id="KW-1185">Reference proteome</keyword>